<name>A0A212L1W5_9BACT</name>
<gene>
    <name evidence="1" type="ORF">KL86DES1_20039</name>
</gene>
<dbReference type="EMBL" id="FMJC01000002">
    <property type="protein sequence ID" value="SCM71543.1"/>
    <property type="molecule type" value="Genomic_DNA"/>
</dbReference>
<reference evidence="1" key="1">
    <citation type="submission" date="2016-08" db="EMBL/GenBank/DDBJ databases">
        <authorList>
            <person name="Seilhamer J.J."/>
        </authorList>
    </citation>
    <scope>NUCLEOTIDE SEQUENCE</scope>
    <source>
        <strain evidence="1">86-1</strain>
    </source>
</reference>
<protein>
    <submittedName>
        <fullName evidence="1">Uncharacterized protein</fullName>
    </submittedName>
</protein>
<organism evidence="1">
    <name type="scientific">uncultured Desulfovibrio sp</name>
    <dbReference type="NCBI Taxonomy" id="167968"/>
    <lineage>
        <taxon>Bacteria</taxon>
        <taxon>Pseudomonadati</taxon>
        <taxon>Thermodesulfobacteriota</taxon>
        <taxon>Desulfovibrionia</taxon>
        <taxon>Desulfovibrionales</taxon>
        <taxon>Desulfovibrionaceae</taxon>
        <taxon>Desulfovibrio</taxon>
        <taxon>environmental samples</taxon>
    </lineage>
</organism>
<proteinExistence type="predicted"/>
<sequence length="57" mass="6589">MKPDFFQPCDKAATGRRACKERPPPRPLGKFYQYRMAYLLLLRGGAGEEQYFPGARH</sequence>
<accession>A0A212L1W5</accession>
<evidence type="ECO:0000313" key="1">
    <source>
        <dbReference type="EMBL" id="SCM71543.1"/>
    </source>
</evidence>
<dbReference type="AlphaFoldDB" id="A0A212L1W5"/>